<dbReference type="GO" id="GO:1990189">
    <property type="term" value="F:protein N-terminal-serine acetyltransferase activity"/>
    <property type="evidence" value="ECO:0007669"/>
    <property type="project" value="UniProtKB-EC"/>
</dbReference>
<comment type="caution">
    <text evidence="14">The sequence shown here is derived from an EMBL/GenBank/DDBJ whole genome shotgun (WGS) entry which is preliminary data.</text>
</comment>
<dbReference type="GO" id="GO:0010485">
    <property type="term" value="F:histone H4 acetyltransferase activity"/>
    <property type="evidence" value="ECO:0007669"/>
    <property type="project" value="InterPro"/>
</dbReference>
<comment type="similarity">
    <text evidence="3">Belongs to the acetyltransferase family. NAA40 subfamily.</text>
</comment>
<evidence type="ECO:0000256" key="5">
    <source>
        <dbReference type="ARBA" id="ARBA00015043"/>
    </source>
</evidence>
<evidence type="ECO:0000256" key="6">
    <source>
        <dbReference type="ARBA" id="ARBA00022490"/>
    </source>
</evidence>
<gene>
    <name evidence="14" type="ORF">LTR78_005303</name>
</gene>
<feature type="domain" description="N-acetyltransferase" evidence="13">
    <location>
        <begin position="91"/>
        <end position="269"/>
    </location>
</feature>
<organism evidence="14 15">
    <name type="scientific">Recurvomyces mirabilis</name>
    <dbReference type="NCBI Taxonomy" id="574656"/>
    <lineage>
        <taxon>Eukaryota</taxon>
        <taxon>Fungi</taxon>
        <taxon>Dikarya</taxon>
        <taxon>Ascomycota</taxon>
        <taxon>Pezizomycotina</taxon>
        <taxon>Dothideomycetes</taxon>
        <taxon>Dothideomycetidae</taxon>
        <taxon>Mycosphaerellales</taxon>
        <taxon>Teratosphaeriaceae</taxon>
        <taxon>Recurvomyces</taxon>
    </lineage>
</organism>
<dbReference type="EC" id="2.3.1.257" evidence="4"/>
<dbReference type="EMBL" id="JAUTXT010000017">
    <property type="protein sequence ID" value="KAK3674959.1"/>
    <property type="molecule type" value="Genomic_DNA"/>
</dbReference>
<keyword evidence="7" id="KW-0808">Transferase</keyword>
<evidence type="ECO:0000256" key="3">
    <source>
        <dbReference type="ARBA" id="ARBA00008870"/>
    </source>
</evidence>
<evidence type="ECO:0000256" key="1">
    <source>
        <dbReference type="ARBA" id="ARBA00004123"/>
    </source>
</evidence>
<dbReference type="Gene3D" id="3.40.630.30">
    <property type="match status" value="1"/>
</dbReference>
<evidence type="ECO:0000256" key="10">
    <source>
        <dbReference type="ARBA" id="ARBA00047821"/>
    </source>
</evidence>
<evidence type="ECO:0000256" key="8">
    <source>
        <dbReference type="ARBA" id="ARBA00023242"/>
    </source>
</evidence>
<dbReference type="PROSITE" id="PS51186">
    <property type="entry name" value="GNAT"/>
    <property type="match status" value="1"/>
</dbReference>
<evidence type="ECO:0000256" key="12">
    <source>
        <dbReference type="SAM" id="MobiDB-lite"/>
    </source>
</evidence>
<dbReference type="PANTHER" id="PTHR20531:SF1">
    <property type="entry name" value="N-ALPHA-ACETYLTRANSFERASE 40"/>
    <property type="match status" value="1"/>
</dbReference>
<proteinExistence type="inferred from homology"/>
<dbReference type="InterPro" id="IPR000182">
    <property type="entry name" value="GNAT_dom"/>
</dbReference>
<sequence>MAKRRQEEAPKAEVTGSPNHDSNRPSKKQKAGEKELIKSLNALQVAGLEGQHFDPAWLHYVPQPRTIAQPILSPHPEQRSYTITLISASQLLTSEVTACFDVISSTSKTDYENSTFGWHPKRKLKEMRENEMRYLLVRSQAPSSAASTTSPPTTNQETAARTEPIEAFVSFMATHDSDPPVPVLYIYEIHLLPHLRKIGLGAHLMHIVESVAESMGVRKVMLTCFLSNEKALAFYKRRGYVKDICSPGPRKTRGRVVEPDYVIMSRDVPSAKKTEDEDQA</sequence>
<evidence type="ECO:0000256" key="4">
    <source>
        <dbReference type="ARBA" id="ARBA00012950"/>
    </source>
</evidence>
<dbReference type="PANTHER" id="PTHR20531">
    <property type="entry name" value="N-ALPHA-ACETYLTRANSFERASE 40"/>
    <property type="match status" value="1"/>
</dbReference>
<evidence type="ECO:0000256" key="11">
    <source>
        <dbReference type="ARBA" id="ARBA00049524"/>
    </source>
</evidence>
<comment type="subcellular location">
    <subcellularLocation>
        <location evidence="2">Cytoplasm</location>
    </subcellularLocation>
    <subcellularLocation>
        <location evidence="1">Nucleus</location>
    </subcellularLocation>
</comment>
<dbReference type="GO" id="GO:0043998">
    <property type="term" value="F:histone H2A acetyltransferase activity"/>
    <property type="evidence" value="ECO:0007669"/>
    <property type="project" value="InterPro"/>
</dbReference>
<dbReference type="CDD" id="cd04301">
    <property type="entry name" value="NAT_SF"/>
    <property type="match status" value="1"/>
</dbReference>
<evidence type="ECO:0000259" key="13">
    <source>
        <dbReference type="PROSITE" id="PS51186"/>
    </source>
</evidence>
<keyword evidence="6" id="KW-0963">Cytoplasm</keyword>
<keyword evidence="9" id="KW-0012">Acyltransferase</keyword>
<evidence type="ECO:0000313" key="15">
    <source>
        <dbReference type="Proteomes" id="UP001274830"/>
    </source>
</evidence>
<dbReference type="AlphaFoldDB" id="A0AAE0WNP5"/>
<dbReference type="InterPro" id="IPR039949">
    <property type="entry name" value="NAA40"/>
</dbReference>
<protein>
    <recommendedName>
        <fullName evidence="5">N-alpha-acetyltransferase 40</fullName>
        <ecNumber evidence="4">2.3.1.257</ecNumber>
    </recommendedName>
</protein>
<keyword evidence="8" id="KW-0539">Nucleus</keyword>
<feature type="compositionally biased region" description="Basic and acidic residues" evidence="12">
    <location>
        <begin position="1"/>
        <end position="11"/>
    </location>
</feature>
<dbReference type="Proteomes" id="UP001274830">
    <property type="component" value="Unassembled WGS sequence"/>
</dbReference>
<dbReference type="InterPro" id="IPR016181">
    <property type="entry name" value="Acyl_CoA_acyltransferase"/>
</dbReference>
<evidence type="ECO:0000256" key="2">
    <source>
        <dbReference type="ARBA" id="ARBA00004496"/>
    </source>
</evidence>
<dbReference type="Pfam" id="PF00583">
    <property type="entry name" value="Acetyltransf_1"/>
    <property type="match status" value="1"/>
</dbReference>
<evidence type="ECO:0000313" key="14">
    <source>
        <dbReference type="EMBL" id="KAK3674959.1"/>
    </source>
</evidence>
<dbReference type="GO" id="GO:0005737">
    <property type="term" value="C:cytoplasm"/>
    <property type="evidence" value="ECO:0007669"/>
    <property type="project" value="UniProtKB-SubCell"/>
</dbReference>
<evidence type="ECO:0000256" key="7">
    <source>
        <dbReference type="ARBA" id="ARBA00022679"/>
    </source>
</evidence>
<accession>A0AAE0WNP5</accession>
<reference evidence="14" key="1">
    <citation type="submission" date="2023-07" db="EMBL/GenBank/DDBJ databases">
        <title>Black Yeasts Isolated from many extreme environments.</title>
        <authorList>
            <person name="Coleine C."/>
            <person name="Stajich J.E."/>
            <person name="Selbmann L."/>
        </authorList>
    </citation>
    <scope>NUCLEOTIDE SEQUENCE</scope>
    <source>
        <strain evidence="14">CCFEE 5485</strain>
    </source>
</reference>
<evidence type="ECO:0000256" key="9">
    <source>
        <dbReference type="ARBA" id="ARBA00023315"/>
    </source>
</evidence>
<keyword evidence="15" id="KW-1185">Reference proteome</keyword>
<dbReference type="SUPFAM" id="SSF55729">
    <property type="entry name" value="Acyl-CoA N-acyltransferases (Nat)"/>
    <property type="match status" value="1"/>
</dbReference>
<comment type="catalytic activity">
    <reaction evidence="11">
        <text>N-terminal L-seryl-[histone H4] + acetyl-CoA = N-terminal N(alpha)-acetyl-L-seryl-[histone H4] + CoA + H(+)</text>
        <dbReference type="Rhea" id="RHEA:50596"/>
        <dbReference type="Rhea" id="RHEA-COMP:12740"/>
        <dbReference type="Rhea" id="RHEA-COMP:12743"/>
        <dbReference type="ChEBI" id="CHEBI:15378"/>
        <dbReference type="ChEBI" id="CHEBI:57287"/>
        <dbReference type="ChEBI" id="CHEBI:57288"/>
        <dbReference type="ChEBI" id="CHEBI:64738"/>
        <dbReference type="ChEBI" id="CHEBI:83690"/>
        <dbReference type="EC" id="2.3.1.257"/>
    </reaction>
</comment>
<dbReference type="GO" id="GO:0005634">
    <property type="term" value="C:nucleus"/>
    <property type="evidence" value="ECO:0007669"/>
    <property type="project" value="UniProtKB-SubCell"/>
</dbReference>
<feature type="region of interest" description="Disordered" evidence="12">
    <location>
        <begin position="139"/>
        <end position="159"/>
    </location>
</feature>
<feature type="region of interest" description="Disordered" evidence="12">
    <location>
        <begin position="1"/>
        <end position="33"/>
    </location>
</feature>
<feature type="compositionally biased region" description="Low complexity" evidence="12">
    <location>
        <begin position="141"/>
        <end position="154"/>
    </location>
</feature>
<comment type="catalytic activity">
    <reaction evidence="10">
        <text>N-terminal L-seryl-[histone H2A] + acetyl-CoA = N-terminal N(alpha)-acetyl-L-seryl-[histone H2A] + CoA + H(+)</text>
        <dbReference type="Rhea" id="RHEA:50600"/>
        <dbReference type="Rhea" id="RHEA-COMP:12742"/>
        <dbReference type="Rhea" id="RHEA-COMP:12744"/>
        <dbReference type="ChEBI" id="CHEBI:15378"/>
        <dbReference type="ChEBI" id="CHEBI:57287"/>
        <dbReference type="ChEBI" id="CHEBI:57288"/>
        <dbReference type="ChEBI" id="CHEBI:64738"/>
        <dbReference type="ChEBI" id="CHEBI:83690"/>
        <dbReference type="EC" id="2.3.1.257"/>
    </reaction>
</comment>
<name>A0AAE0WNP5_9PEZI</name>